<accession>A0A6B9FKZ8</accession>
<name>A0A6B9FKZ8_9HYPH</name>
<reference evidence="1 2" key="1">
    <citation type="journal article" date="2012" name="Genet. Mol. Biol.">
        <title>Analysis of 16S rRNA and mxaF genes revealing insights into Methylobacterium niche-specific plant association.</title>
        <authorList>
            <person name="Dourado M.N."/>
            <person name="Andreote F.D."/>
            <person name="Dini-Andreote F."/>
            <person name="Conti R."/>
            <person name="Araujo J.M."/>
            <person name="Araujo W.L."/>
        </authorList>
    </citation>
    <scope>NUCLEOTIDE SEQUENCE [LARGE SCALE GENOMIC DNA]</scope>
    <source>
        <strain evidence="1 2">SR1.6/6</strain>
    </source>
</reference>
<evidence type="ECO:0000313" key="1">
    <source>
        <dbReference type="EMBL" id="QGY03260.1"/>
    </source>
</evidence>
<sequence>MIDRDAIIFELHLPEPGERNATLARLVRKYPDLREELVDQFCEIVLMEWRAAYDPEPPCPPVDEAEAARSLARFRAIEAGLGTASAA</sequence>
<dbReference type="AlphaFoldDB" id="A0A6B9FKZ8"/>
<dbReference type="EMBL" id="CP043538">
    <property type="protein sequence ID" value="QGY03260.1"/>
    <property type="molecule type" value="Genomic_DNA"/>
</dbReference>
<gene>
    <name evidence="1" type="ORF">MMSR116_16235</name>
</gene>
<dbReference type="RefSeq" id="WP_010682096.1">
    <property type="nucleotide sequence ID" value="NZ_CP043538.1"/>
</dbReference>
<dbReference type="Proteomes" id="UP000012488">
    <property type="component" value="Chromosome"/>
</dbReference>
<organism evidence="1 2">
    <name type="scientific">Methylobacterium mesophilicum SR1.6/6</name>
    <dbReference type="NCBI Taxonomy" id="908290"/>
    <lineage>
        <taxon>Bacteria</taxon>
        <taxon>Pseudomonadati</taxon>
        <taxon>Pseudomonadota</taxon>
        <taxon>Alphaproteobacteria</taxon>
        <taxon>Hyphomicrobiales</taxon>
        <taxon>Methylobacteriaceae</taxon>
        <taxon>Methylobacterium</taxon>
    </lineage>
</organism>
<protein>
    <submittedName>
        <fullName evidence="1">Uncharacterized protein</fullName>
    </submittedName>
</protein>
<dbReference type="KEGG" id="mmes:MMSR116_16235"/>
<reference evidence="1 2" key="2">
    <citation type="journal article" date="2013" name="Genome Announc.">
        <title>Draft Genome Sequence of Methylobacterium mesophilicum Strain SR1.6/6, Isolated from Citrus sinensis.</title>
        <authorList>
            <person name="Marinho Almeida D."/>
            <person name="Dini-Andreote F."/>
            <person name="Camargo Neves A.A."/>
            <person name="Juca Ramos R.T."/>
            <person name="Andreote F.D."/>
            <person name="Carneiro A.R."/>
            <person name="Oliveira de Souza Lima A."/>
            <person name="Caracciolo Gomes de Sa P.H."/>
            <person name="Ribeiro Barbosa M.S."/>
            <person name="Araujo W.L."/>
            <person name="Silva A."/>
        </authorList>
    </citation>
    <scope>NUCLEOTIDE SEQUENCE [LARGE SCALE GENOMIC DNA]</scope>
    <source>
        <strain evidence="1 2">SR1.6/6</strain>
    </source>
</reference>
<evidence type="ECO:0000313" key="2">
    <source>
        <dbReference type="Proteomes" id="UP000012488"/>
    </source>
</evidence>
<proteinExistence type="predicted"/>